<dbReference type="EC" id="1.3.3.6" evidence="4"/>
<dbReference type="PANTHER" id="PTHR10909:SF352">
    <property type="entry name" value="ACYL-COENZYME A OXIDASE-LIKE PROTEIN"/>
    <property type="match status" value="1"/>
</dbReference>
<feature type="domain" description="Acyl-CoA oxidase C-terminal" evidence="12">
    <location>
        <begin position="547"/>
        <end position="688"/>
    </location>
</feature>
<evidence type="ECO:0000256" key="10">
    <source>
        <dbReference type="ARBA" id="ARBA00023140"/>
    </source>
</evidence>
<dbReference type="FunFam" id="2.40.110.10:FF:000005">
    <property type="entry name" value="Acyl-coenzyme A oxidase"/>
    <property type="match status" value="1"/>
</dbReference>
<dbReference type="InterPro" id="IPR037069">
    <property type="entry name" value="AcylCoA_DH/ox_N_sf"/>
</dbReference>
<feature type="region of interest" description="Disordered" evidence="11">
    <location>
        <begin position="1"/>
        <end position="50"/>
    </location>
</feature>
<evidence type="ECO:0000256" key="3">
    <source>
        <dbReference type="ARBA" id="ARBA00006288"/>
    </source>
</evidence>
<keyword evidence="6" id="KW-0274">FAD</keyword>
<dbReference type="InterPro" id="IPR006091">
    <property type="entry name" value="Acyl-CoA_Oxase/DH_mid-dom"/>
</dbReference>
<evidence type="ECO:0000256" key="5">
    <source>
        <dbReference type="ARBA" id="ARBA00022630"/>
    </source>
</evidence>
<dbReference type="EMBL" id="RKRA01000001">
    <property type="protein sequence ID" value="RPF27239.1"/>
    <property type="molecule type" value="Genomic_DNA"/>
</dbReference>
<accession>A0A3N4Z1U8</accession>
<dbReference type="Pfam" id="PF01756">
    <property type="entry name" value="ACOX"/>
    <property type="match status" value="1"/>
</dbReference>
<dbReference type="FunFam" id="1.20.140.10:FF:000010">
    <property type="entry name" value="Acyl-coenzyme A oxidase"/>
    <property type="match status" value="1"/>
</dbReference>
<dbReference type="AlphaFoldDB" id="A0A3N4Z1U8"/>
<sequence length="733" mass="80207">MSTTIPTSQSPASRAETLPASPDGGVTAAPLEQLPSAATPPSPGVTPVETGERIDVAALGKILDGRWWQLRRAARDLALDPDLQKIESLTMEEHRERVLVQSRRLAAMGLVHRAYPPEVGGKGDPGGNLAGFEELAVLDPSLQIKAGVQWGLFGSAVLHLGNEEHHRRWLPGILDLSVPGCFAMTEIGHGSDVASIATTATYDESTAEFVIHTPITAARKEYIGNAALHGVAAVVFAQLVTKGVNHGVHAFYVPIREERADGEMHFVDGVEGSDDGLKGGLRGVDNGQLWFDHLRVPRTNLLNRYGDVAPDGTYSSPISSPGRRFFTMLGTLVQGRVSLSGAAVSVSKMALAIAVAYGTQRRQFTGADEHSEVVLMDYQQHQRRLLPLLARTYAATFAQNELLDRFDEVFSGRHDSDEHRQDLETLAAAAKPMTTWLALDALQEAREACGGAGYMAENRLVGLRQDMDVYVTFEGDNNVLLQLVGKRLLTDYGREMAKVDIAGAVRYVAARAADMTLHRTPLRRAAQSVLDTGSRARSAGHLRAAETQRELLEDRVESMIAEIATALRPARHASPVEAAALFNAHQHELIEAARSHAELLQWEAFTAALPTVRDPRTREVLTTLRDLYGLTLIEKNLAWYLMNGRISGQRAKTVTSYVDRLLMRLRPHVNDLVAAFGYSPGHLRATIATDVEAERQREAREYFRHQRAVGREPINEKELHASQQRSGLAEPGA</sequence>
<evidence type="ECO:0000259" key="12">
    <source>
        <dbReference type="Pfam" id="PF01756"/>
    </source>
</evidence>
<dbReference type="InterPro" id="IPR055060">
    <property type="entry name" value="ACOX_C_alpha1"/>
</dbReference>
<dbReference type="SUPFAM" id="SSF56645">
    <property type="entry name" value="Acyl-CoA dehydrogenase NM domain-like"/>
    <property type="match status" value="1"/>
</dbReference>
<evidence type="ECO:0000259" key="15">
    <source>
        <dbReference type="Pfam" id="PF22924"/>
    </source>
</evidence>
<evidence type="ECO:0000313" key="17">
    <source>
        <dbReference type="Proteomes" id="UP000280726"/>
    </source>
</evidence>
<evidence type="ECO:0000256" key="6">
    <source>
        <dbReference type="ARBA" id="ARBA00022827"/>
    </source>
</evidence>
<dbReference type="RefSeq" id="WP_123916647.1">
    <property type="nucleotide sequence ID" value="NZ_RKRA01000001.1"/>
</dbReference>
<evidence type="ECO:0000313" key="16">
    <source>
        <dbReference type="EMBL" id="RPF27239.1"/>
    </source>
</evidence>
<dbReference type="Gene3D" id="1.20.140.10">
    <property type="entry name" value="Butyryl-CoA Dehydrogenase, subunit A, domain 3"/>
    <property type="match status" value="2"/>
</dbReference>
<reference evidence="16 17" key="1">
    <citation type="submission" date="2018-11" db="EMBL/GenBank/DDBJ databases">
        <title>Sequencing the genomes of 1000 actinobacteria strains.</title>
        <authorList>
            <person name="Klenk H.-P."/>
        </authorList>
    </citation>
    <scope>NUCLEOTIDE SEQUENCE [LARGE SCALE GENOMIC DNA]</scope>
    <source>
        <strain evidence="16 17">DSM 14418</strain>
    </source>
</reference>
<dbReference type="Pfam" id="PF02770">
    <property type="entry name" value="Acyl-CoA_dh_M"/>
    <property type="match status" value="1"/>
</dbReference>
<dbReference type="GO" id="GO:0055088">
    <property type="term" value="P:lipid homeostasis"/>
    <property type="evidence" value="ECO:0007669"/>
    <property type="project" value="TreeGrafter"/>
</dbReference>
<evidence type="ECO:0000256" key="9">
    <source>
        <dbReference type="ARBA" id="ARBA00023098"/>
    </source>
</evidence>
<keyword evidence="9" id="KW-0443">Lipid metabolism</keyword>
<dbReference type="GO" id="GO:0071949">
    <property type="term" value="F:FAD binding"/>
    <property type="evidence" value="ECO:0007669"/>
    <property type="project" value="InterPro"/>
</dbReference>
<organism evidence="16 17">
    <name type="scientific">Georgenia muralis</name>
    <dbReference type="NCBI Taxonomy" id="154117"/>
    <lineage>
        <taxon>Bacteria</taxon>
        <taxon>Bacillati</taxon>
        <taxon>Actinomycetota</taxon>
        <taxon>Actinomycetes</taxon>
        <taxon>Micrococcales</taxon>
        <taxon>Bogoriellaceae</taxon>
        <taxon>Georgenia</taxon>
    </lineage>
</organism>
<comment type="cofactor">
    <cofactor evidence="1">
        <name>FAD</name>
        <dbReference type="ChEBI" id="CHEBI:57692"/>
    </cofactor>
</comment>
<evidence type="ECO:0000256" key="11">
    <source>
        <dbReference type="SAM" id="MobiDB-lite"/>
    </source>
</evidence>
<dbReference type="Pfam" id="PF22924">
    <property type="entry name" value="ACOX_C_alpha1"/>
    <property type="match status" value="1"/>
</dbReference>
<feature type="domain" description="Acyl-CoA oxidase C-alpha1" evidence="15">
    <location>
        <begin position="330"/>
        <end position="489"/>
    </location>
</feature>
<name>A0A3N4Z1U8_9MICO</name>
<dbReference type="PANTHER" id="PTHR10909">
    <property type="entry name" value="ELECTRON TRANSPORT OXIDOREDUCTASE"/>
    <property type="match status" value="1"/>
</dbReference>
<evidence type="ECO:0000256" key="7">
    <source>
        <dbReference type="ARBA" id="ARBA00022832"/>
    </source>
</evidence>
<dbReference type="Proteomes" id="UP000280726">
    <property type="component" value="Unassembled WGS sequence"/>
</dbReference>
<evidence type="ECO:0000256" key="1">
    <source>
        <dbReference type="ARBA" id="ARBA00001974"/>
    </source>
</evidence>
<dbReference type="InterPro" id="IPR036250">
    <property type="entry name" value="AcylCo_DH-like_C"/>
</dbReference>
<gene>
    <name evidence="16" type="ORF">EDD32_1710</name>
</gene>
<keyword evidence="8" id="KW-0560">Oxidoreductase</keyword>
<dbReference type="InterPro" id="IPR013786">
    <property type="entry name" value="AcylCoA_DH/ox_N"/>
</dbReference>
<feature type="domain" description="Acyl-CoA dehydrogenase/oxidase N-terminal" evidence="14">
    <location>
        <begin position="70"/>
        <end position="174"/>
    </location>
</feature>
<dbReference type="OrthoDB" id="1144545at2"/>
<dbReference type="InterPro" id="IPR002655">
    <property type="entry name" value="Acyl-CoA_oxidase_C"/>
</dbReference>
<evidence type="ECO:0000259" key="13">
    <source>
        <dbReference type="Pfam" id="PF02770"/>
    </source>
</evidence>
<comment type="caution">
    <text evidence="16">The sequence shown here is derived from an EMBL/GenBank/DDBJ whole genome shotgun (WGS) entry which is preliminary data.</text>
</comment>
<dbReference type="GO" id="GO:0003997">
    <property type="term" value="F:acyl-CoA oxidase activity"/>
    <property type="evidence" value="ECO:0007669"/>
    <property type="project" value="UniProtKB-EC"/>
</dbReference>
<dbReference type="GO" id="GO:0005504">
    <property type="term" value="F:fatty acid binding"/>
    <property type="evidence" value="ECO:0007669"/>
    <property type="project" value="TreeGrafter"/>
</dbReference>
<keyword evidence="10" id="KW-0576">Peroxisome</keyword>
<keyword evidence="7" id="KW-0276">Fatty acid metabolism</keyword>
<feature type="compositionally biased region" description="Polar residues" evidence="11">
    <location>
        <begin position="1"/>
        <end position="12"/>
    </location>
</feature>
<proteinExistence type="inferred from homology"/>
<protein>
    <recommendedName>
        <fullName evidence="4">acyl-CoA oxidase</fullName>
        <ecNumber evidence="4">1.3.3.6</ecNumber>
    </recommendedName>
</protein>
<evidence type="ECO:0000256" key="2">
    <source>
        <dbReference type="ARBA" id="ARBA00004275"/>
    </source>
</evidence>
<evidence type="ECO:0000256" key="4">
    <source>
        <dbReference type="ARBA" id="ARBA00012870"/>
    </source>
</evidence>
<comment type="subcellular location">
    <subcellularLocation>
        <location evidence="2">Peroxisome</location>
    </subcellularLocation>
</comment>
<feature type="domain" description="Acyl-CoA oxidase/dehydrogenase middle" evidence="13">
    <location>
        <begin position="181"/>
        <end position="292"/>
    </location>
</feature>
<dbReference type="SUPFAM" id="SSF47203">
    <property type="entry name" value="Acyl-CoA dehydrogenase C-terminal domain-like"/>
    <property type="match status" value="2"/>
</dbReference>
<keyword evidence="17" id="KW-1185">Reference proteome</keyword>
<keyword evidence="5" id="KW-0285">Flavoprotein</keyword>
<dbReference type="GO" id="GO:0033540">
    <property type="term" value="P:fatty acid beta-oxidation using acyl-CoA oxidase"/>
    <property type="evidence" value="ECO:0007669"/>
    <property type="project" value="TreeGrafter"/>
</dbReference>
<dbReference type="InterPro" id="IPR009100">
    <property type="entry name" value="AcylCoA_DH/oxidase_NM_dom_sf"/>
</dbReference>
<dbReference type="Gene3D" id="2.40.110.10">
    <property type="entry name" value="Butyryl-CoA Dehydrogenase, subunit A, domain 2"/>
    <property type="match status" value="1"/>
</dbReference>
<feature type="region of interest" description="Disordered" evidence="11">
    <location>
        <begin position="705"/>
        <end position="733"/>
    </location>
</feature>
<dbReference type="Gene3D" id="1.10.540.10">
    <property type="entry name" value="Acyl-CoA dehydrogenase/oxidase, N-terminal domain"/>
    <property type="match status" value="1"/>
</dbReference>
<comment type="similarity">
    <text evidence="3">Belongs to the acyl-CoA oxidase family.</text>
</comment>
<evidence type="ECO:0000259" key="14">
    <source>
        <dbReference type="Pfam" id="PF02771"/>
    </source>
</evidence>
<dbReference type="InterPro" id="IPR046373">
    <property type="entry name" value="Acyl-CoA_Oxase/DH_mid-dom_sf"/>
</dbReference>
<feature type="compositionally biased region" description="Basic and acidic residues" evidence="11">
    <location>
        <begin position="705"/>
        <end position="720"/>
    </location>
</feature>
<evidence type="ECO:0000256" key="8">
    <source>
        <dbReference type="ARBA" id="ARBA00023002"/>
    </source>
</evidence>
<dbReference type="Pfam" id="PF02771">
    <property type="entry name" value="Acyl-CoA_dh_N"/>
    <property type="match status" value="1"/>
</dbReference>
<dbReference type="InterPro" id="IPR012258">
    <property type="entry name" value="Acyl-CoA_oxidase"/>
</dbReference>
<dbReference type="PIRSF" id="PIRSF000168">
    <property type="entry name" value="Acyl-CoA_oxidase"/>
    <property type="match status" value="1"/>
</dbReference>